<dbReference type="eggNOG" id="ENOG502SDCQ">
    <property type="taxonomic scope" value="Eukaryota"/>
</dbReference>
<keyword evidence="3" id="KW-1185">Reference proteome</keyword>
<dbReference type="HOGENOM" id="CLU_1362131_0_0_1"/>
<dbReference type="AntiFam" id="ANF00034">
    <property type="entry name" value="Antisense to 5.8S rRNA"/>
</dbReference>
<reference evidence="2" key="2">
    <citation type="submission" date="2015-06" db="UniProtKB">
        <authorList>
            <consortium name="EnsemblPlants"/>
        </authorList>
    </citation>
    <scope>IDENTIFICATION</scope>
</reference>
<dbReference type="AlphaFoldDB" id="A0A0D2ZVC6"/>
<name>A0A0D2ZVC6_BRAOL</name>
<feature type="region of interest" description="Disordered" evidence="1">
    <location>
        <begin position="130"/>
        <end position="149"/>
    </location>
</feature>
<evidence type="ECO:0000256" key="1">
    <source>
        <dbReference type="SAM" id="MobiDB-lite"/>
    </source>
</evidence>
<proteinExistence type="predicted"/>
<reference evidence="2" key="1">
    <citation type="journal article" date="2014" name="Genome Biol.">
        <title>Transcriptome and methylome profiling reveals relics of genome dominance in the mesopolyploid Brassica oleracea.</title>
        <authorList>
            <person name="Parkin I.A."/>
            <person name="Koh C."/>
            <person name="Tang H."/>
            <person name="Robinson S.J."/>
            <person name="Kagale S."/>
            <person name="Clarke W.E."/>
            <person name="Town C.D."/>
            <person name="Nixon J."/>
            <person name="Krishnakumar V."/>
            <person name="Bidwell S.L."/>
            <person name="Denoeud F."/>
            <person name="Belcram H."/>
            <person name="Links M.G."/>
            <person name="Just J."/>
            <person name="Clarke C."/>
            <person name="Bender T."/>
            <person name="Huebert T."/>
            <person name="Mason A.S."/>
            <person name="Pires J.C."/>
            <person name="Barker G."/>
            <person name="Moore J."/>
            <person name="Walley P.G."/>
            <person name="Manoli S."/>
            <person name="Batley J."/>
            <person name="Edwards D."/>
            <person name="Nelson M.N."/>
            <person name="Wang X."/>
            <person name="Paterson A.H."/>
            <person name="King G."/>
            <person name="Bancroft I."/>
            <person name="Chalhoub B."/>
            <person name="Sharpe A.G."/>
        </authorList>
    </citation>
    <scope>NUCLEOTIDE SEQUENCE [LARGE SCALE GENOMIC DNA]</scope>
    <source>
        <strain evidence="2">cv. TO1000</strain>
    </source>
</reference>
<dbReference type="EnsemblPlants" id="Bo01607s010.1">
    <property type="protein sequence ID" value="Bo01607s010.1"/>
    <property type="gene ID" value="Bo01607s010"/>
</dbReference>
<organism evidence="2 3">
    <name type="scientific">Brassica oleracea var. oleracea</name>
    <dbReference type="NCBI Taxonomy" id="109376"/>
    <lineage>
        <taxon>Eukaryota</taxon>
        <taxon>Viridiplantae</taxon>
        <taxon>Streptophyta</taxon>
        <taxon>Embryophyta</taxon>
        <taxon>Tracheophyta</taxon>
        <taxon>Spermatophyta</taxon>
        <taxon>Magnoliopsida</taxon>
        <taxon>eudicotyledons</taxon>
        <taxon>Gunneridae</taxon>
        <taxon>Pentapetalae</taxon>
        <taxon>rosids</taxon>
        <taxon>malvids</taxon>
        <taxon>Brassicales</taxon>
        <taxon>Brassicaceae</taxon>
        <taxon>Brassiceae</taxon>
        <taxon>Brassica</taxon>
    </lineage>
</organism>
<sequence length="201" mass="22330">MARRAASRGSHPLWRPVPGDLGRRLAEGFLCRLQLGPPRRGPDFKSELLPLRSPLLRQSLLVSFPPLIDMLKFSGSSYLIRGQLVREVGAFDGRGFPRRLRGRGGALRLSYCARECRRARHCFWGRTRVSRSAPTPSRRGLEGGGDARTGMPAGMPAGAMCVQRFDGSLYSAIHITYRISLRSSSMPEPRDPLLKVVSVFQ</sequence>
<dbReference type="Proteomes" id="UP000032141">
    <property type="component" value="Unassembled WGS sequence"/>
</dbReference>
<evidence type="ECO:0000313" key="3">
    <source>
        <dbReference type="Proteomes" id="UP000032141"/>
    </source>
</evidence>
<dbReference type="PANTHER" id="PTHR33205:SF1">
    <property type="entry name" value="TRANSMEMBRANE PROTEIN"/>
    <property type="match status" value="1"/>
</dbReference>
<protein>
    <submittedName>
        <fullName evidence="2">Uncharacterized protein</fullName>
    </submittedName>
</protein>
<dbReference type="Gramene" id="Bo01607s010.1">
    <property type="protein sequence ID" value="Bo01607s010.1"/>
    <property type="gene ID" value="Bo01607s010"/>
</dbReference>
<evidence type="ECO:0000313" key="2">
    <source>
        <dbReference type="EnsemblPlants" id="Bo01607s010.1"/>
    </source>
</evidence>
<accession>A0A0D2ZVC6</accession>
<dbReference type="PANTHER" id="PTHR33205">
    <property type="entry name" value="TRANSMEMBRANE PROTEIN"/>
    <property type="match status" value="1"/>
</dbReference>